<dbReference type="PANTHER" id="PTHR17985:SF8">
    <property type="entry name" value="TRANSPORT AND GOLGI ORGANIZATION PROTEIN 2 HOMOLOG"/>
    <property type="match status" value="1"/>
</dbReference>
<reference evidence="1" key="1">
    <citation type="submission" date="2022-07" db="EMBL/GenBank/DDBJ databases">
        <title>Complete genome sequence of Salinispirillum sp. LH10-3-1 capable of multiple carbohydrate inversion isolated from a soda lake.</title>
        <authorList>
            <person name="Liu J."/>
            <person name="Zhai Y."/>
            <person name="Zhang H."/>
            <person name="Yang H."/>
            <person name="Qu J."/>
            <person name="Li J."/>
        </authorList>
    </citation>
    <scope>NUCLEOTIDE SEQUENCE</scope>
    <source>
        <strain evidence="1">LH 10-3-1</strain>
    </source>
</reference>
<dbReference type="RefSeq" id="WP_304995564.1">
    <property type="nucleotide sequence ID" value="NZ_CP101717.1"/>
</dbReference>
<sequence>MCLITFAYQQHDDYPLLLAANRDEFYARPTRALDYWPDQPSLLAGKDLQAGGTWMGVIARGPNTGRFAALTNIRQLPAPDIKAPSRGELVTKVLLTAQSIPECLKAIELRGHQYQGFNLVAGDASGIWYLSNRVPGVRALDPGVYSLSNGTLDEPWPKTTLAHQQLKDFMAEPSSVRDLALLLSSRSRAPDEALPRTGIALDWERALSAQWIDIPEYGTRAQTGFLVTAQGEAQLYEQTLLPGPGTPLPAGQQFRLPGFW</sequence>
<dbReference type="Gene3D" id="3.60.60.10">
    <property type="entry name" value="Penicillin V Acylase, Chain A"/>
    <property type="match status" value="1"/>
</dbReference>
<proteinExistence type="predicted"/>
<name>A0AB38YFX2_9GAMM</name>
<organism evidence="1">
    <name type="scientific">Salinispirillum sp. LH 10-3-1</name>
    <dbReference type="NCBI Taxonomy" id="2952525"/>
    <lineage>
        <taxon>Bacteria</taxon>
        <taxon>Pseudomonadati</taxon>
        <taxon>Pseudomonadota</taxon>
        <taxon>Gammaproteobacteria</taxon>
        <taxon>Oceanospirillales</taxon>
        <taxon>Saccharospirillaceae</taxon>
        <taxon>Salinispirillum</taxon>
    </lineage>
</organism>
<accession>A0AB38YFX2</accession>
<dbReference type="InterPro" id="IPR008551">
    <property type="entry name" value="TANGO2"/>
</dbReference>
<gene>
    <name evidence="1" type="ORF">NFC81_00450</name>
</gene>
<dbReference type="EMBL" id="CP101717">
    <property type="protein sequence ID" value="WLD58278.1"/>
    <property type="molecule type" value="Genomic_DNA"/>
</dbReference>
<dbReference type="Pfam" id="PF05742">
    <property type="entry name" value="TANGO2"/>
    <property type="match status" value="1"/>
</dbReference>
<dbReference type="PANTHER" id="PTHR17985">
    <property type="entry name" value="SER/THR-RICH PROTEIN T10 IN DGCR REGION"/>
    <property type="match status" value="1"/>
</dbReference>
<evidence type="ECO:0000313" key="1">
    <source>
        <dbReference type="EMBL" id="WLD58278.1"/>
    </source>
</evidence>
<protein>
    <submittedName>
        <fullName evidence="1">NRDE family protein</fullName>
    </submittedName>
</protein>
<dbReference type="AlphaFoldDB" id="A0AB38YFX2"/>